<comment type="similarity">
    <text evidence="1">Belongs to the LysR transcriptional regulatory family.</text>
</comment>
<dbReference type="PANTHER" id="PTHR30126:SF40">
    <property type="entry name" value="HTH-TYPE TRANSCRIPTIONAL REGULATOR GLTR"/>
    <property type="match status" value="1"/>
</dbReference>
<organism evidence="6 7">
    <name type="scientific">Paraglaciecola mesophila</name>
    <dbReference type="NCBI Taxonomy" id="197222"/>
    <lineage>
        <taxon>Bacteria</taxon>
        <taxon>Pseudomonadati</taxon>
        <taxon>Pseudomonadota</taxon>
        <taxon>Gammaproteobacteria</taxon>
        <taxon>Alteromonadales</taxon>
        <taxon>Alteromonadaceae</taxon>
        <taxon>Paraglaciecola</taxon>
    </lineage>
</organism>
<dbReference type="InterPro" id="IPR036390">
    <property type="entry name" value="WH_DNA-bd_sf"/>
</dbReference>
<dbReference type="Pfam" id="PF00126">
    <property type="entry name" value="HTH_1"/>
    <property type="match status" value="1"/>
</dbReference>
<keyword evidence="3" id="KW-0238">DNA-binding</keyword>
<keyword evidence="7" id="KW-1185">Reference proteome</keyword>
<evidence type="ECO:0000313" key="7">
    <source>
        <dbReference type="Proteomes" id="UP000464524"/>
    </source>
</evidence>
<evidence type="ECO:0000313" key="6">
    <source>
        <dbReference type="EMBL" id="QHJ12669.1"/>
    </source>
</evidence>
<dbReference type="CDD" id="cd05466">
    <property type="entry name" value="PBP2_LTTR_substrate"/>
    <property type="match status" value="1"/>
</dbReference>
<dbReference type="SUPFAM" id="SSF53850">
    <property type="entry name" value="Periplasmic binding protein-like II"/>
    <property type="match status" value="1"/>
</dbReference>
<evidence type="ECO:0000256" key="2">
    <source>
        <dbReference type="ARBA" id="ARBA00023015"/>
    </source>
</evidence>
<dbReference type="Pfam" id="PF03466">
    <property type="entry name" value="LysR_substrate"/>
    <property type="match status" value="1"/>
</dbReference>
<dbReference type="Proteomes" id="UP000464524">
    <property type="component" value="Chromosome"/>
</dbReference>
<keyword evidence="2" id="KW-0805">Transcription regulation</keyword>
<dbReference type="GO" id="GO:0003700">
    <property type="term" value="F:DNA-binding transcription factor activity"/>
    <property type="evidence" value="ECO:0007669"/>
    <property type="project" value="InterPro"/>
</dbReference>
<dbReference type="KEGG" id="pmes:FX988_02927"/>
<dbReference type="InterPro" id="IPR000847">
    <property type="entry name" value="LysR_HTH_N"/>
</dbReference>
<evidence type="ECO:0000256" key="1">
    <source>
        <dbReference type="ARBA" id="ARBA00009437"/>
    </source>
</evidence>
<dbReference type="GO" id="GO:0000976">
    <property type="term" value="F:transcription cis-regulatory region binding"/>
    <property type="evidence" value="ECO:0007669"/>
    <property type="project" value="TreeGrafter"/>
</dbReference>
<dbReference type="PROSITE" id="PS50931">
    <property type="entry name" value="HTH_LYSR"/>
    <property type="match status" value="1"/>
</dbReference>
<dbReference type="InterPro" id="IPR036388">
    <property type="entry name" value="WH-like_DNA-bd_sf"/>
</dbReference>
<evidence type="ECO:0000259" key="5">
    <source>
        <dbReference type="PROSITE" id="PS50931"/>
    </source>
</evidence>
<dbReference type="SUPFAM" id="SSF46785">
    <property type="entry name" value="Winged helix' DNA-binding domain"/>
    <property type="match status" value="1"/>
</dbReference>
<dbReference type="Gene3D" id="3.40.190.290">
    <property type="match status" value="1"/>
</dbReference>
<feature type="domain" description="HTH lysR-type" evidence="5">
    <location>
        <begin position="1"/>
        <end position="58"/>
    </location>
</feature>
<evidence type="ECO:0000256" key="3">
    <source>
        <dbReference type="ARBA" id="ARBA00023125"/>
    </source>
</evidence>
<sequence>MDIEDLRKIVHVAKTQNLQHSAKALFTSAGALSKIVKKTETSLNTQLFDRIGRNIKLNEQGRIFVLHAANLVHDSDQLLSHFAAKQTRHSVQIGGPSIIQDYWLEQILPNVVCQQFYINVDNCYEGEALTKVKHGLVQLGFVTGEALHNVEDSEVQRIHLARVHFALAISAQHADYIELVNELTLEKFTRLAFACPKNSAFCGLQRGVGSDGWRDDQLPRNIQFRFNDLHPLLAMVKRGAAAAYLPEYVIQHEGLKTLGRGQFQQKITRPFEDIYLIWKPTFAPGWLNGLLEKITANLASSQ</sequence>
<accession>A0A857JKS1</accession>
<dbReference type="OrthoDB" id="9808620at2"/>
<evidence type="ECO:0000256" key="4">
    <source>
        <dbReference type="ARBA" id="ARBA00023163"/>
    </source>
</evidence>
<reference evidence="6 7" key="1">
    <citation type="submission" date="2019-12" db="EMBL/GenBank/DDBJ databases">
        <title>Genome sequencing and assembly of endphytes of Porphyra tenera.</title>
        <authorList>
            <person name="Park J.M."/>
            <person name="Shin R."/>
            <person name="Jo S.H."/>
        </authorList>
    </citation>
    <scope>NUCLEOTIDE SEQUENCE [LARGE SCALE GENOMIC DNA]</scope>
    <source>
        <strain evidence="6 7">GPM4</strain>
    </source>
</reference>
<dbReference type="RefSeq" id="WP_160180858.1">
    <property type="nucleotide sequence ID" value="NZ_CP047656.1"/>
</dbReference>
<keyword evidence="4" id="KW-0804">Transcription</keyword>
<dbReference type="PANTHER" id="PTHR30126">
    <property type="entry name" value="HTH-TYPE TRANSCRIPTIONAL REGULATOR"/>
    <property type="match status" value="1"/>
</dbReference>
<protein>
    <submittedName>
        <fullName evidence="6">HTH-type transcriptional regulator CatM</fullName>
    </submittedName>
</protein>
<gene>
    <name evidence="6" type="ORF">FX988_02927</name>
</gene>
<dbReference type="Gene3D" id="1.10.10.10">
    <property type="entry name" value="Winged helix-like DNA-binding domain superfamily/Winged helix DNA-binding domain"/>
    <property type="match status" value="1"/>
</dbReference>
<name>A0A857JKS1_9ALTE</name>
<proteinExistence type="inferred from homology"/>
<dbReference type="AlphaFoldDB" id="A0A857JKS1"/>
<dbReference type="EMBL" id="CP047656">
    <property type="protein sequence ID" value="QHJ12669.1"/>
    <property type="molecule type" value="Genomic_DNA"/>
</dbReference>
<dbReference type="InterPro" id="IPR005119">
    <property type="entry name" value="LysR_subst-bd"/>
</dbReference>